<dbReference type="AlphaFoldDB" id="G7Z2H3"/>
<gene>
    <name evidence="1" type="ordered locus">AZOLI_0184</name>
</gene>
<dbReference type="EMBL" id="FQ311868">
    <property type="protein sequence ID" value="CBS85596.1"/>
    <property type="molecule type" value="Genomic_DNA"/>
</dbReference>
<keyword evidence="2" id="KW-1185">Reference proteome</keyword>
<dbReference type="KEGG" id="ali:AZOLI_0184"/>
<evidence type="ECO:0000313" key="2">
    <source>
        <dbReference type="Proteomes" id="UP000005667"/>
    </source>
</evidence>
<dbReference type="Proteomes" id="UP000005667">
    <property type="component" value="Chromosome"/>
</dbReference>
<evidence type="ECO:0008006" key="3">
    <source>
        <dbReference type="Google" id="ProtNLM"/>
    </source>
</evidence>
<dbReference type="STRING" id="862719.AZOLI_0184"/>
<evidence type="ECO:0000313" key="1">
    <source>
        <dbReference type="EMBL" id="CBS85596.1"/>
    </source>
</evidence>
<accession>G7Z2H3</accession>
<protein>
    <recommendedName>
        <fullName evidence="3">Type II toxin-antitoxin system RelE/ParE family toxin</fullName>
    </recommendedName>
</protein>
<organism evidence="1 2">
    <name type="scientific">Azospirillum lipoferum (strain 4B)</name>
    <dbReference type="NCBI Taxonomy" id="862719"/>
    <lineage>
        <taxon>Bacteria</taxon>
        <taxon>Pseudomonadati</taxon>
        <taxon>Pseudomonadota</taxon>
        <taxon>Alphaproteobacteria</taxon>
        <taxon>Rhodospirillales</taxon>
        <taxon>Azospirillaceae</taxon>
        <taxon>Azospirillum</taxon>
    </lineage>
</organism>
<proteinExistence type="predicted"/>
<name>G7Z2H3_AZOL4</name>
<sequence>MGHGRRVSCAVVEVIFAPAAIADLIAIRSYIGHFNPAATRRLCALTQKPCAKPRRIP</sequence>
<reference evidence="2" key="1">
    <citation type="journal article" date="2011" name="PLoS Genet.">
        <title>Azospirillum genomes reveal transition of bacteria from aquatic to terrestrial environments.</title>
        <authorList>
            <person name="Wisniewski-Dye F."/>
            <person name="Borziak K."/>
            <person name="Khalsa-Moyers G."/>
            <person name="Alexandre G."/>
            <person name="Sukharnikov L.O."/>
            <person name="Wuichet K."/>
            <person name="Hurst G.B."/>
            <person name="McDonald W.H."/>
            <person name="Robertson J.S."/>
            <person name="Barbe V."/>
            <person name="Calteau A."/>
            <person name="Rouy Z."/>
            <person name="Mangenot S."/>
            <person name="Prigent-Combaret C."/>
            <person name="Normand P."/>
            <person name="Boyer M."/>
            <person name="Siguier P."/>
            <person name="Dessaux Y."/>
            <person name="Elmerich C."/>
            <person name="Condemine G."/>
            <person name="Krishnen G."/>
            <person name="Kennedy I."/>
            <person name="Paterson A.H."/>
            <person name="Gonzalez V."/>
            <person name="Mavingui P."/>
            <person name="Zhulin I.B."/>
        </authorList>
    </citation>
    <scope>NUCLEOTIDE SEQUENCE [LARGE SCALE GENOMIC DNA]</scope>
    <source>
        <strain evidence="2">4B</strain>
    </source>
</reference>
<dbReference type="HOGENOM" id="CLU_2986618_0_0_5"/>